<name>A0A6B3NBU6_9CYAN</name>
<sequence>MTTLFNCLQPAQKLRISVSDIAQLLKIPQHLIVRVECWAYVVFVHRRDVGGQFISYRKLEQWKNAVACQIQKCSAIPQLQKLWLDIIKDCRKYKKQYETGSRQFFRKIRLQRWEFLRQKLRQNPELIAPYPESEEIW</sequence>
<proteinExistence type="predicted"/>
<reference evidence="1" key="1">
    <citation type="submission" date="2019-11" db="EMBL/GenBank/DDBJ databases">
        <title>Genomic insights into an expanded diversity of filamentous marine cyanobacteria reveals the extraordinary biosynthetic potential of Moorea and Okeania.</title>
        <authorList>
            <person name="Ferreira Leao T."/>
            <person name="Wang M."/>
            <person name="Moss N."/>
            <person name="Da Silva R."/>
            <person name="Sanders J."/>
            <person name="Nurk S."/>
            <person name="Gurevich A."/>
            <person name="Humphrey G."/>
            <person name="Reher R."/>
            <person name="Zhu Q."/>
            <person name="Belda-Ferre P."/>
            <person name="Glukhov E."/>
            <person name="Rex R."/>
            <person name="Dorrestein P.C."/>
            <person name="Knight R."/>
            <person name="Pevzner P."/>
            <person name="Gerwick W.H."/>
            <person name="Gerwick L."/>
        </authorList>
    </citation>
    <scope>NUCLEOTIDE SEQUENCE</scope>
    <source>
        <strain evidence="1">SIO1C4</strain>
    </source>
</reference>
<accession>A0A6B3NBU6</accession>
<protein>
    <submittedName>
        <fullName evidence="1">Uncharacterized protein</fullName>
    </submittedName>
</protein>
<gene>
    <name evidence="1" type="ORF">F6J89_26260</name>
</gene>
<evidence type="ECO:0000313" key="1">
    <source>
        <dbReference type="EMBL" id="NER31026.1"/>
    </source>
</evidence>
<comment type="caution">
    <text evidence="1">The sequence shown here is derived from an EMBL/GenBank/DDBJ whole genome shotgun (WGS) entry which is preliminary data.</text>
</comment>
<dbReference type="AlphaFoldDB" id="A0A6B3NBU6"/>
<organism evidence="1">
    <name type="scientific">Symploca sp. SIO1C4</name>
    <dbReference type="NCBI Taxonomy" id="2607765"/>
    <lineage>
        <taxon>Bacteria</taxon>
        <taxon>Bacillati</taxon>
        <taxon>Cyanobacteriota</taxon>
        <taxon>Cyanophyceae</taxon>
        <taxon>Coleofasciculales</taxon>
        <taxon>Coleofasciculaceae</taxon>
        <taxon>Symploca</taxon>
    </lineage>
</organism>
<dbReference type="EMBL" id="JAAHFQ010000703">
    <property type="protein sequence ID" value="NER31026.1"/>
    <property type="molecule type" value="Genomic_DNA"/>
</dbReference>